<organism evidence="2 3">
    <name type="scientific">Actinacidiphila bryophytorum</name>
    <dbReference type="NCBI Taxonomy" id="1436133"/>
    <lineage>
        <taxon>Bacteria</taxon>
        <taxon>Bacillati</taxon>
        <taxon>Actinomycetota</taxon>
        <taxon>Actinomycetes</taxon>
        <taxon>Kitasatosporales</taxon>
        <taxon>Streptomycetaceae</taxon>
        <taxon>Actinacidiphila</taxon>
    </lineage>
</organism>
<dbReference type="GO" id="GO:0006950">
    <property type="term" value="P:response to stress"/>
    <property type="evidence" value="ECO:0007669"/>
    <property type="project" value="TreeGrafter"/>
</dbReference>
<dbReference type="SMART" id="SM00347">
    <property type="entry name" value="HTH_MARR"/>
    <property type="match status" value="1"/>
</dbReference>
<reference evidence="2" key="1">
    <citation type="submission" date="2021-06" db="EMBL/GenBank/DDBJ databases">
        <authorList>
            <person name="Arsene-Ploetze F."/>
        </authorList>
    </citation>
    <scope>NUCLEOTIDE SEQUENCE</scope>
    <source>
        <strain evidence="2">SBRY1</strain>
    </source>
</reference>
<dbReference type="EMBL" id="CAJVAX010000018">
    <property type="protein sequence ID" value="CAG7645483.1"/>
    <property type="molecule type" value="Genomic_DNA"/>
</dbReference>
<dbReference type="GO" id="GO:0003700">
    <property type="term" value="F:DNA-binding transcription factor activity"/>
    <property type="evidence" value="ECO:0007669"/>
    <property type="project" value="InterPro"/>
</dbReference>
<dbReference type="InterPro" id="IPR039422">
    <property type="entry name" value="MarR/SlyA-like"/>
</dbReference>
<dbReference type="InterPro" id="IPR000835">
    <property type="entry name" value="HTH_MarR-typ"/>
</dbReference>
<gene>
    <name evidence="2" type="ORF">SBRY_40167</name>
</gene>
<dbReference type="PANTHER" id="PTHR33164">
    <property type="entry name" value="TRANSCRIPTIONAL REGULATOR, MARR FAMILY"/>
    <property type="match status" value="1"/>
</dbReference>
<proteinExistence type="predicted"/>
<evidence type="ECO:0000313" key="3">
    <source>
        <dbReference type="Proteomes" id="UP001153328"/>
    </source>
</evidence>
<protein>
    <submittedName>
        <fullName evidence="2">MarR family transcriptional regulator</fullName>
    </submittedName>
</protein>
<dbReference type="Gene3D" id="1.10.10.10">
    <property type="entry name" value="Winged helix-like DNA-binding domain superfamily/Winged helix DNA-binding domain"/>
    <property type="match status" value="1"/>
</dbReference>
<comment type="caution">
    <text evidence="2">The sequence shown here is derived from an EMBL/GenBank/DDBJ whole genome shotgun (WGS) entry which is preliminary data.</text>
</comment>
<evidence type="ECO:0000313" key="2">
    <source>
        <dbReference type="EMBL" id="CAG7645483.1"/>
    </source>
</evidence>
<dbReference type="Proteomes" id="UP001153328">
    <property type="component" value="Unassembled WGS sequence"/>
</dbReference>
<name>A0A9W4H2J4_9ACTN</name>
<keyword evidence="3" id="KW-1185">Reference proteome</keyword>
<feature type="domain" description="HTH marR-type" evidence="1">
    <location>
        <begin position="1"/>
        <end position="143"/>
    </location>
</feature>
<evidence type="ECO:0000259" key="1">
    <source>
        <dbReference type="PROSITE" id="PS50995"/>
    </source>
</evidence>
<dbReference type="PANTHER" id="PTHR33164:SF99">
    <property type="entry name" value="MARR FAMILY REGULATORY PROTEIN"/>
    <property type="match status" value="1"/>
</dbReference>
<dbReference type="AlphaFoldDB" id="A0A9W4H2J4"/>
<sequence>MVSAAPGLCGNRLRGRAAERVRRMVELQLRDTGELTMVQYEILHWARERAGSRLCITELAELMIGSRSGLSYQVAQLEKAGLLRREPDPDDERRAVVAITDEGCALLGKTAPGQVAVVRAGLIDQLDEKQVAQLADIMDVAREHLRATVPVAPPRKRKSR</sequence>
<dbReference type="PROSITE" id="PS50995">
    <property type="entry name" value="HTH_MARR_2"/>
    <property type="match status" value="1"/>
</dbReference>
<dbReference type="Pfam" id="PF01047">
    <property type="entry name" value="MarR"/>
    <property type="match status" value="1"/>
</dbReference>
<dbReference type="InterPro" id="IPR036388">
    <property type="entry name" value="WH-like_DNA-bd_sf"/>
</dbReference>
<accession>A0A9W4H2J4</accession>
<dbReference type="InterPro" id="IPR036390">
    <property type="entry name" value="WH_DNA-bd_sf"/>
</dbReference>
<dbReference type="SUPFAM" id="SSF46785">
    <property type="entry name" value="Winged helix' DNA-binding domain"/>
    <property type="match status" value="1"/>
</dbReference>